<feature type="domain" description="ATPase PglY C-terminal" evidence="3">
    <location>
        <begin position="985"/>
        <end position="1158"/>
    </location>
</feature>
<proteinExistence type="predicted"/>
<evidence type="ECO:0000259" key="2">
    <source>
        <dbReference type="Pfam" id="PF26381"/>
    </source>
</evidence>
<dbReference type="Pfam" id="PF26382">
    <property type="entry name" value="BREX_PglY_6th"/>
    <property type="match status" value="1"/>
</dbReference>
<keyword evidence="5" id="KW-1185">Reference proteome</keyword>
<evidence type="ECO:0000259" key="3">
    <source>
        <dbReference type="Pfam" id="PF26382"/>
    </source>
</evidence>
<name>A0ABN1PF87_9PSEU</name>
<protein>
    <recommendedName>
        <fullName evidence="6">Phage resistance protein</fullName>
    </recommendedName>
</protein>
<dbReference type="InterPro" id="IPR058748">
    <property type="entry name" value="PglY_5th"/>
</dbReference>
<dbReference type="EMBL" id="BAAAHP010000033">
    <property type="protein sequence ID" value="GAA0926818.1"/>
    <property type="molecule type" value="Genomic_DNA"/>
</dbReference>
<evidence type="ECO:0000313" key="5">
    <source>
        <dbReference type="Proteomes" id="UP001499967"/>
    </source>
</evidence>
<gene>
    <name evidence="4" type="ORF">GCM10009559_12190</name>
</gene>
<evidence type="ECO:0000313" key="4">
    <source>
        <dbReference type="EMBL" id="GAA0926818.1"/>
    </source>
</evidence>
<evidence type="ECO:0008006" key="6">
    <source>
        <dbReference type="Google" id="ProtNLM"/>
    </source>
</evidence>
<dbReference type="Pfam" id="PF26381">
    <property type="entry name" value="BREX_PglY_5th"/>
    <property type="match status" value="1"/>
</dbReference>
<accession>A0ABN1PF87</accession>
<organism evidence="4 5">
    <name type="scientific">Pseudonocardia zijingensis</name>
    <dbReference type="NCBI Taxonomy" id="153376"/>
    <lineage>
        <taxon>Bacteria</taxon>
        <taxon>Bacillati</taxon>
        <taxon>Actinomycetota</taxon>
        <taxon>Actinomycetes</taxon>
        <taxon>Pseudonocardiales</taxon>
        <taxon>Pseudonocardiaceae</taxon>
        <taxon>Pseudonocardia</taxon>
    </lineage>
</organism>
<dbReference type="InterPro" id="IPR058747">
    <property type="entry name" value="PglY_C"/>
</dbReference>
<dbReference type="Proteomes" id="UP001499967">
    <property type="component" value="Unassembled WGS sequence"/>
</dbReference>
<feature type="domain" description="ATPase PglY 5th" evidence="2">
    <location>
        <begin position="845"/>
        <end position="941"/>
    </location>
</feature>
<evidence type="ECO:0000256" key="1">
    <source>
        <dbReference type="SAM" id="MobiDB-lite"/>
    </source>
</evidence>
<feature type="region of interest" description="Disordered" evidence="1">
    <location>
        <begin position="1159"/>
        <end position="1190"/>
    </location>
</feature>
<comment type="caution">
    <text evidence="4">The sequence shown here is derived from an EMBL/GenBank/DDBJ whole genome shotgun (WGS) entry which is preliminary data.</text>
</comment>
<reference evidence="4 5" key="1">
    <citation type="journal article" date="2019" name="Int. J. Syst. Evol. Microbiol.">
        <title>The Global Catalogue of Microorganisms (GCM) 10K type strain sequencing project: providing services to taxonomists for standard genome sequencing and annotation.</title>
        <authorList>
            <consortium name="The Broad Institute Genomics Platform"/>
            <consortium name="The Broad Institute Genome Sequencing Center for Infectious Disease"/>
            <person name="Wu L."/>
            <person name="Ma J."/>
        </authorList>
    </citation>
    <scope>NUCLEOTIDE SEQUENCE [LARGE SCALE GENOMIC DNA]</scope>
    <source>
        <strain evidence="4 5">JCM 11117</strain>
    </source>
</reference>
<sequence length="1228" mass="135596">MTTPAQAEQPLLRELIDIPERIHQGDFVLRLTEGVQQTKATLDTYVITPQLRVAFDEALGLIGAALADGRSRASYLHGSFGSGKSHFMAVLHALLRGELDARSRTELADALARHTWLGEKSFLLVPYHLIGAESLEAAILSGYVSHVREARPEAPLPAVYRAQGLLDDAREIRKRMGAEAFRAGLPGTQSEWGEVESSWTEDAIEEAFAAAPSSPKAQRLISDVVKAFMPSYVDSVVGATNAFVPLDQGLAAMSSHAKSLGYDGIVLFLDELVLWLAGKIGDPSFVARETEKVAKLVESSDASRAVPIVSFIARQRDLRELIGTNRTGAESLSFQDQLSYWDGRFFTVTLEDRNLEMIAEKRILKPVDDAAARRIDEAFRRTDALPGATRDILLTDGDGDGFRRTYPFSPAFMQTLVHVSSALQRERTALKLMQQILVERRDDLRLGQLVPLGDLFDAIADGNDQPFTEKLKHEFDRARTLYRRTLRPLLLEQRKLTEDQAAGRAEAPLAVLAAFRADDRIAKTLLLSALAPEVPALRGLTARKIAALNHGLVRSMIPGQEVAEVTRRLRSWATRVPELKVGQEDDPSVRLQLVGVDTGQILELVAHVDNDAAHRKLFRELLLGELGVRDDGAFELEHSIVWRGSRRTIEIVYGNIRDRDELRDEVFEPAQEGRWRLVIDYPFDSTNFSAAEDRNRLQGLKAGGPRRCLAWLPAFVTRDVLTKVGTLVRIDFLLTGSRLDENATRLGADDRQRARDLLRNQGESLRAELRGILKQAYGLAKPEEQNVLDWSDHLISLDPALNPKLDVGRSFPDALTSLVEQCYAATYPDHPNLDPHRKGQPVSPAEVRTVLGVVRRAIDEEGGRTETDKPERPALQRLAHPLKLGEEHGGPFVLGRHWETEFERHAARLPGGDVPVRSVRAWLADLGLETRIENLVIATYAELSKRAWVRANQVVDPPATADEIRDDMLLRRQPMPSSQDWEVAVERAGALFGENVDARVISPRSLARFGRVAARADQLRAPAADLAAVLEEMLPRLGVNLEERPARIHTADVAQRLLAALRHADGPVALVSALARQEIDVPLVTVGKSLTSAAHVAQALRDADWPLLDRLTSLPGEAAEEVRRTLRLGAAANEDASPLARVLRTARDGVLAVIADTTREQQPRTTEVPGQRSGQAAVDVGDREGDRPAIGTRTYVGRRSKVVSEITAAVPEDVEIEVTLRVLGNGHR</sequence>
<dbReference type="RefSeq" id="WP_343939819.1">
    <property type="nucleotide sequence ID" value="NZ_BAAAHP010000033.1"/>
</dbReference>